<dbReference type="InterPro" id="IPR037185">
    <property type="entry name" value="EmrE-like"/>
</dbReference>
<protein>
    <recommendedName>
        <fullName evidence="9">EamA domain-containing protein</fullName>
    </recommendedName>
</protein>
<name>A0AA88WBZ6_9ASTE</name>
<evidence type="ECO:0000256" key="3">
    <source>
        <dbReference type="ARBA" id="ARBA00022475"/>
    </source>
</evidence>
<feature type="domain" description="EamA" evidence="9">
    <location>
        <begin position="255"/>
        <end position="404"/>
    </location>
</feature>
<evidence type="ECO:0000256" key="6">
    <source>
        <dbReference type="ARBA" id="ARBA00023136"/>
    </source>
</evidence>
<dbReference type="GO" id="GO:0005886">
    <property type="term" value="C:plasma membrane"/>
    <property type="evidence" value="ECO:0007669"/>
    <property type="project" value="UniProtKB-SubCell"/>
</dbReference>
<evidence type="ECO:0000256" key="5">
    <source>
        <dbReference type="ARBA" id="ARBA00022989"/>
    </source>
</evidence>
<dbReference type="PANTHER" id="PTHR42920">
    <property type="entry name" value="OS03G0707200 PROTEIN-RELATED"/>
    <property type="match status" value="1"/>
</dbReference>
<proteinExistence type="inferred from homology"/>
<dbReference type="Proteomes" id="UP001188597">
    <property type="component" value="Unassembled WGS sequence"/>
</dbReference>
<accession>A0AA88WBZ6</accession>
<dbReference type="InterPro" id="IPR000620">
    <property type="entry name" value="EamA_dom"/>
</dbReference>
<feature type="compositionally biased region" description="Polar residues" evidence="7">
    <location>
        <begin position="53"/>
        <end position="64"/>
    </location>
</feature>
<dbReference type="Pfam" id="PF00892">
    <property type="entry name" value="EamA"/>
    <property type="match status" value="2"/>
</dbReference>
<dbReference type="InterPro" id="IPR051258">
    <property type="entry name" value="Diverse_Substrate_Transporter"/>
</dbReference>
<dbReference type="AlphaFoldDB" id="A0AA88WBZ6"/>
<keyword evidence="11" id="KW-1185">Reference proteome</keyword>
<feature type="transmembrane region" description="Helical" evidence="8">
    <location>
        <begin position="326"/>
        <end position="352"/>
    </location>
</feature>
<gene>
    <name evidence="10" type="ORF">RJ639_043474</name>
</gene>
<evidence type="ECO:0000256" key="2">
    <source>
        <dbReference type="ARBA" id="ARBA00007635"/>
    </source>
</evidence>
<feature type="transmembrane region" description="Helical" evidence="8">
    <location>
        <begin position="390"/>
        <end position="409"/>
    </location>
</feature>
<feature type="transmembrane region" description="Helical" evidence="8">
    <location>
        <begin position="364"/>
        <end position="384"/>
    </location>
</feature>
<feature type="transmembrane region" description="Helical" evidence="8">
    <location>
        <begin position="148"/>
        <end position="167"/>
    </location>
</feature>
<reference evidence="10" key="1">
    <citation type="submission" date="2022-12" db="EMBL/GenBank/DDBJ databases">
        <title>Draft genome assemblies for two species of Escallonia (Escalloniales).</title>
        <authorList>
            <person name="Chanderbali A."/>
            <person name="Dervinis C."/>
            <person name="Anghel I."/>
            <person name="Soltis D."/>
            <person name="Soltis P."/>
            <person name="Zapata F."/>
        </authorList>
    </citation>
    <scope>NUCLEOTIDE SEQUENCE</scope>
    <source>
        <strain evidence="10">UCBG64.0493</strain>
        <tissue evidence="10">Leaf</tissue>
    </source>
</reference>
<dbReference type="PANTHER" id="PTHR42920:SF26">
    <property type="entry name" value="OS03G0707200 PROTEIN"/>
    <property type="match status" value="1"/>
</dbReference>
<keyword evidence="5 8" id="KW-1133">Transmembrane helix</keyword>
<comment type="caution">
    <text evidence="10">The sequence shown here is derived from an EMBL/GenBank/DDBJ whole genome shotgun (WGS) entry which is preliminary data.</text>
</comment>
<evidence type="ECO:0000313" key="11">
    <source>
        <dbReference type="Proteomes" id="UP001188597"/>
    </source>
</evidence>
<evidence type="ECO:0000256" key="4">
    <source>
        <dbReference type="ARBA" id="ARBA00022692"/>
    </source>
</evidence>
<evidence type="ECO:0000256" key="1">
    <source>
        <dbReference type="ARBA" id="ARBA00004651"/>
    </source>
</evidence>
<dbReference type="SUPFAM" id="SSF103481">
    <property type="entry name" value="Multidrug resistance efflux transporter EmrE"/>
    <property type="match status" value="1"/>
</dbReference>
<dbReference type="EMBL" id="JAVXUP010000635">
    <property type="protein sequence ID" value="KAK3023808.1"/>
    <property type="molecule type" value="Genomic_DNA"/>
</dbReference>
<evidence type="ECO:0000313" key="10">
    <source>
        <dbReference type="EMBL" id="KAK3023808.1"/>
    </source>
</evidence>
<comment type="subcellular location">
    <subcellularLocation>
        <location evidence="1">Cell membrane</location>
        <topology evidence="1">Multi-pass membrane protein</topology>
    </subcellularLocation>
</comment>
<keyword evidence="6 8" id="KW-0472">Membrane</keyword>
<keyword evidence="3" id="KW-1003">Cell membrane</keyword>
<feature type="transmembrane region" description="Helical" evidence="8">
    <location>
        <begin position="20"/>
        <end position="40"/>
    </location>
</feature>
<evidence type="ECO:0000256" key="7">
    <source>
        <dbReference type="SAM" id="MobiDB-lite"/>
    </source>
</evidence>
<sequence>MASPSPWRWPWKKPTDPKIRFSYYSTFPFNSSITYPIYIIDGKRRRISTFSFNHSPPNCSSGPNNARKRLRKPEKPAHDVEIEVPNRALSTKRRALSFKSLFGKRALWRRILFASRKVRSIILLNVITLIYASNIPVVKEVEAIMDPAAFTVVRFALTAIPFIPFVIRARGDVETRNAGIELGLWVSLGYLMQALGLLTSDAGRASFISMFTVIVVPVLDGMLGAIVPAHTWFGAFMSIIGVGMLESSGSPPCVGDLLNFLSAVFFGVHMLRTEHISRKTDKENFLPLLGYEVCVVALSSTMWYSVGAWLGGIEECNPSSWTWAMFWDWMMVFPWIPALYTGIFSTGLCLWVEMTAMCDVSATEAAIIYGLEPVWGAGFAWFLLGERWGIFGWIGAGLVLGGSLTVQILGASSPTLSNKDEGSGKKGGDLLLVSDKSNGFSTSPVVVSSRKDVPDILKNIFFSRKFKIDLQQLAGDLKHTDQESCPDSACPLPTIYYYMPYISL</sequence>
<comment type="similarity">
    <text evidence="2">Belongs to the drug/metabolite transporter (DMT) superfamily. Plant drug/metabolite exporter (P-DME) (TC 2.A.7.4) family.</text>
</comment>
<evidence type="ECO:0000259" key="9">
    <source>
        <dbReference type="Pfam" id="PF00892"/>
    </source>
</evidence>
<feature type="transmembrane region" description="Helical" evidence="8">
    <location>
        <begin position="202"/>
        <end position="219"/>
    </location>
</feature>
<keyword evidence="4 8" id="KW-0812">Transmembrane</keyword>
<feature type="transmembrane region" description="Helical" evidence="8">
    <location>
        <begin position="285"/>
        <end position="306"/>
    </location>
</feature>
<feature type="transmembrane region" description="Helical" evidence="8">
    <location>
        <begin position="118"/>
        <end position="136"/>
    </location>
</feature>
<feature type="domain" description="EamA" evidence="9">
    <location>
        <begin position="120"/>
        <end position="244"/>
    </location>
</feature>
<feature type="region of interest" description="Disordered" evidence="7">
    <location>
        <begin position="53"/>
        <end position="77"/>
    </location>
</feature>
<feature type="transmembrane region" description="Helical" evidence="8">
    <location>
        <begin position="179"/>
        <end position="196"/>
    </location>
</feature>
<evidence type="ECO:0000256" key="8">
    <source>
        <dbReference type="SAM" id="Phobius"/>
    </source>
</evidence>
<organism evidence="10 11">
    <name type="scientific">Escallonia herrerae</name>
    <dbReference type="NCBI Taxonomy" id="1293975"/>
    <lineage>
        <taxon>Eukaryota</taxon>
        <taxon>Viridiplantae</taxon>
        <taxon>Streptophyta</taxon>
        <taxon>Embryophyta</taxon>
        <taxon>Tracheophyta</taxon>
        <taxon>Spermatophyta</taxon>
        <taxon>Magnoliopsida</taxon>
        <taxon>eudicotyledons</taxon>
        <taxon>Gunneridae</taxon>
        <taxon>Pentapetalae</taxon>
        <taxon>asterids</taxon>
        <taxon>campanulids</taxon>
        <taxon>Escalloniales</taxon>
        <taxon>Escalloniaceae</taxon>
        <taxon>Escallonia</taxon>
    </lineage>
</organism>